<dbReference type="AlphaFoldDB" id="A0A2W7IQY9"/>
<feature type="chain" id="PRO_5015873015" description="GDSL-like lipase/acylhydrolase family protein" evidence="1">
    <location>
        <begin position="27"/>
        <end position="258"/>
    </location>
</feature>
<sequence length="258" mass="27746">MRRLPALPLLLLSMLLSLLGAPVAMASAPVCPSPDEFLDSGPLPAVAGAIAHGRLRVLAVGSASILGLGTSRPDAAWPVRLEATLAERLPQVQVTVDVQGGRGLTAADQLAMIRDSVLRAQPDLVIWQAAATEATRGLEVAEMAETLSRGLSRLKARPDIDSVLMDLQFSRFLRANVNVWPYLEALRYASAANGAPLFRRYDLMQAWADAGTVDVEHVDRAHRTPEVDRLNECLAQAMASFLIDGARDADQNSPSIRP</sequence>
<dbReference type="Proteomes" id="UP000249688">
    <property type="component" value="Unassembled WGS sequence"/>
</dbReference>
<feature type="signal peptide" evidence="1">
    <location>
        <begin position="1"/>
        <end position="26"/>
    </location>
</feature>
<dbReference type="InterPro" id="IPR036514">
    <property type="entry name" value="SGNH_hydro_sf"/>
</dbReference>
<keyword evidence="1" id="KW-0732">Signal</keyword>
<evidence type="ECO:0000313" key="3">
    <source>
        <dbReference type="Proteomes" id="UP000249688"/>
    </source>
</evidence>
<evidence type="ECO:0000313" key="2">
    <source>
        <dbReference type="EMBL" id="PZW48381.1"/>
    </source>
</evidence>
<dbReference type="RefSeq" id="WP_111397254.1">
    <property type="nucleotide sequence ID" value="NZ_QKYU01000005.1"/>
</dbReference>
<dbReference type="OrthoDB" id="7203637at2"/>
<accession>A0A2W7IQY9</accession>
<gene>
    <name evidence="2" type="ORF">C8P66_105130</name>
</gene>
<comment type="caution">
    <text evidence="2">The sequence shown here is derived from an EMBL/GenBank/DDBJ whole genome shotgun (WGS) entry which is preliminary data.</text>
</comment>
<reference evidence="2 3" key="1">
    <citation type="submission" date="2018-06" db="EMBL/GenBank/DDBJ databases">
        <title>Genomic Encyclopedia of Archaeal and Bacterial Type Strains, Phase II (KMG-II): from individual species to whole genera.</title>
        <authorList>
            <person name="Goeker M."/>
        </authorList>
    </citation>
    <scope>NUCLEOTIDE SEQUENCE [LARGE SCALE GENOMIC DNA]</scope>
    <source>
        <strain evidence="2 3">DSM 24525</strain>
    </source>
</reference>
<dbReference type="GO" id="GO:0016788">
    <property type="term" value="F:hydrolase activity, acting on ester bonds"/>
    <property type="evidence" value="ECO:0007669"/>
    <property type="project" value="UniProtKB-ARBA"/>
</dbReference>
<dbReference type="Pfam" id="PF25182">
    <property type="entry name" value="NonGDSL"/>
    <property type="match status" value="1"/>
</dbReference>
<evidence type="ECO:0008006" key="4">
    <source>
        <dbReference type="Google" id="ProtNLM"/>
    </source>
</evidence>
<proteinExistence type="predicted"/>
<name>A0A2W7IQY9_9PROT</name>
<keyword evidence="3" id="KW-1185">Reference proteome</keyword>
<dbReference type="InterPro" id="IPR057572">
    <property type="entry name" value="NonGDSL"/>
</dbReference>
<protein>
    <recommendedName>
        <fullName evidence="4">GDSL-like lipase/acylhydrolase family protein</fullName>
    </recommendedName>
</protein>
<dbReference type="SUPFAM" id="SSF52266">
    <property type="entry name" value="SGNH hydrolase"/>
    <property type="match status" value="1"/>
</dbReference>
<evidence type="ECO:0000256" key="1">
    <source>
        <dbReference type="SAM" id="SignalP"/>
    </source>
</evidence>
<dbReference type="EMBL" id="QKYU01000005">
    <property type="protein sequence ID" value="PZW48381.1"/>
    <property type="molecule type" value="Genomic_DNA"/>
</dbReference>
<dbReference type="Gene3D" id="3.40.50.1110">
    <property type="entry name" value="SGNH hydrolase"/>
    <property type="match status" value="1"/>
</dbReference>
<organism evidence="2 3">
    <name type="scientific">Humitalea rosea</name>
    <dbReference type="NCBI Taxonomy" id="990373"/>
    <lineage>
        <taxon>Bacteria</taxon>
        <taxon>Pseudomonadati</taxon>
        <taxon>Pseudomonadota</taxon>
        <taxon>Alphaproteobacteria</taxon>
        <taxon>Acetobacterales</taxon>
        <taxon>Roseomonadaceae</taxon>
        <taxon>Humitalea</taxon>
    </lineage>
</organism>